<dbReference type="Proteomes" id="UP001335648">
    <property type="component" value="Unassembled WGS sequence"/>
</dbReference>
<name>A0AAN8CG17_9TELE</name>
<proteinExistence type="predicted"/>
<evidence type="ECO:0000256" key="1">
    <source>
        <dbReference type="SAM" id="MobiDB-lite"/>
    </source>
</evidence>
<sequence length="70" mass="8128">MTKRRRGDEEFTDTELHERDNIQFCQRIEGKANGRMNQCESARWMNGFQGGGGDQQQRGDFKEKDCGGER</sequence>
<organism evidence="2 3">
    <name type="scientific">Champsocephalus esox</name>
    <name type="common">pike icefish</name>
    <dbReference type="NCBI Taxonomy" id="159716"/>
    <lineage>
        <taxon>Eukaryota</taxon>
        <taxon>Metazoa</taxon>
        <taxon>Chordata</taxon>
        <taxon>Craniata</taxon>
        <taxon>Vertebrata</taxon>
        <taxon>Euteleostomi</taxon>
        <taxon>Actinopterygii</taxon>
        <taxon>Neopterygii</taxon>
        <taxon>Teleostei</taxon>
        <taxon>Neoteleostei</taxon>
        <taxon>Acanthomorphata</taxon>
        <taxon>Eupercaria</taxon>
        <taxon>Perciformes</taxon>
        <taxon>Notothenioidei</taxon>
        <taxon>Channichthyidae</taxon>
        <taxon>Champsocephalus</taxon>
    </lineage>
</organism>
<comment type="caution">
    <text evidence="2">The sequence shown here is derived from an EMBL/GenBank/DDBJ whole genome shotgun (WGS) entry which is preliminary data.</text>
</comment>
<accession>A0AAN8CG17</accession>
<feature type="region of interest" description="Disordered" evidence="1">
    <location>
        <begin position="43"/>
        <end position="70"/>
    </location>
</feature>
<evidence type="ECO:0000313" key="3">
    <source>
        <dbReference type="Proteomes" id="UP001335648"/>
    </source>
</evidence>
<keyword evidence="3" id="KW-1185">Reference proteome</keyword>
<evidence type="ECO:0000313" key="2">
    <source>
        <dbReference type="EMBL" id="KAK5902867.1"/>
    </source>
</evidence>
<dbReference type="EMBL" id="JAULUE010002051">
    <property type="protein sequence ID" value="KAK5902867.1"/>
    <property type="molecule type" value="Genomic_DNA"/>
</dbReference>
<feature type="compositionally biased region" description="Basic and acidic residues" evidence="1">
    <location>
        <begin position="57"/>
        <end position="70"/>
    </location>
</feature>
<protein>
    <submittedName>
        <fullName evidence="2">Uncharacterized protein</fullName>
    </submittedName>
</protein>
<dbReference type="AlphaFoldDB" id="A0AAN8CG17"/>
<reference evidence="2 3" key="1">
    <citation type="journal article" date="2023" name="Mol. Biol. Evol.">
        <title>Genomics of Secondarily Temperate Adaptation in the Only Non-Antarctic Icefish.</title>
        <authorList>
            <person name="Rivera-Colon A.G."/>
            <person name="Rayamajhi N."/>
            <person name="Minhas B.F."/>
            <person name="Madrigal G."/>
            <person name="Bilyk K.T."/>
            <person name="Yoon V."/>
            <person name="Hune M."/>
            <person name="Gregory S."/>
            <person name="Cheng C.H.C."/>
            <person name="Catchen J.M."/>
        </authorList>
    </citation>
    <scope>NUCLEOTIDE SEQUENCE [LARGE SCALE GENOMIC DNA]</scope>
    <source>
        <strain evidence="2">JC2023a</strain>
    </source>
</reference>
<gene>
    <name evidence="2" type="ORF">CesoFtcFv8_008083</name>
</gene>